<evidence type="ECO:0000259" key="3">
    <source>
        <dbReference type="Pfam" id="PF03413"/>
    </source>
</evidence>
<feature type="domain" description="PepSY" evidence="3">
    <location>
        <begin position="37"/>
        <end position="97"/>
    </location>
</feature>
<gene>
    <name evidence="4" type="ORF">GCM10022419_094710</name>
</gene>
<reference evidence="5" key="1">
    <citation type="journal article" date="2019" name="Int. J. Syst. Evol. Microbiol.">
        <title>The Global Catalogue of Microorganisms (GCM) 10K type strain sequencing project: providing services to taxonomists for standard genome sequencing and annotation.</title>
        <authorList>
            <consortium name="The Broad Institute Genomics Platform"/>
            <consortium name="The Broad Institute Genome Sequencing Center for Infectious Disease"/>
            <person name="Wu L."/>
            <person name="Ma J."/>
        </authorList>
    </citation>
    <scope>NUCLEOTIDE SEQUENCE [LARGE SCALE GENOMIC DNA]</scope>
    <source>
        <strain evidence="5">JCM 17326</strain>
    </source>
</reference>
<sequence>MQITKKFIVVGAGVVALVAGGGAAFAATSSSAAPAPKVTAEQAIQTAQKQVPGAWVDELDHDSRGKQADTWELELVKGAERHEVDVDAATGKVTKHETEQADNDDDGSDD</sequence>
<dbReference type="InterPro" id="IPR025711">
    <property type="entry name" value="PepSY"/>
</dbReference>
<feature type="compositionally biased region" description="Acidic residues" evidence="1">
    <location>
        <begin position="100"/>
        <end position="110"/>
    </location>
</feature>
<dbReference type="Proteomes" id="UP001500630">
    <property type="component" value="Unassembled WGS sequence"/>
</dbReference>
<evidence type="ECO:0000313" key="4">
    <source>
        <dbReference type="EMBL" id="GAA3596543.1"/>
    </source>
</evidence>
<feature type="region of interest" description="Disordered" evidence="1">
    <location>
        <begin position="80"/>
        <end position="110"/>
    </location>
</feature>
<dbReference type="EMBL" id="BAABDQ010000031">
    <property type="protein sequence ID" value="GAA3596543.1"/>
    <property type="molecule type" value="Genomic_DNA"/>
</dbReference>
<evidence type="ECO:0000256" key="1">
    <source>
        <dbReference type="SAM" id="MobiDB-lite"/>
    </source>
</evidence>
<dbReference type="Gene3D" id="3.10.450.40">
    <property type="match status" value="1"/>
</dbReference>
<keyword evidence="2" id="KW-0732">Signal</keyword>
<comment type="caution">
    <text evidence="4">The sequence shown here is derived from an EMBL/GenBank/DDBJ whole genome shotgun (WGS) entry which is preliminary data.</text>
</comment>
<feature type="signal peptide" evidence="2">
    <location>
        <begin position="1"/>
        <end position="26"/>
    </location>
</feature>
<protein>
    <recommendedName>
        <fullName evidence="3">PepSY domain-containing protein</fullName>
    </recommendedName>
</protein>
<feature type="chain" id="PRO_5047043487" description="PepSY domain-containing protein" evidence="2">
    <location>
        <begin position="27"/>
        <end position="110"/>
    </location>
</feature>
<dbReference type="Pfam" id="PF03413">
    <property type="entry name" value="PepSY"/>
    <property type="match status" value="1"/>
</dbReference>
<organism evidence="4 5">
    <name type="scientific">Nonomuraea rosea</name>
    <dbReference type="NCBI Taxonomy" id="638574"/>
    <lineage>
        <taxon>Bacteria</taxon>
        <taxon>Bacillati</taxon>
        <taxon>Actinomycetota</taxon>
        <taxon>Actinomycetes</taxon>
        <taxon>Streptosporangiales</taxon>
        <taxon>Streptosporangiaceae</taxon>
        <taxon>Nonomuraea</taxon>
    </lineage>
</organism>
<keyword evidence="5" id="KW-1185">Reference proteome</keyword>
<proteinExistence type="predicted"/>
<name>A0ABP6Z7C9_9ACTN</name>
<accession>A0ABP6Z7C9</accession>
<dbReference type="RefSeq" id="WP_345572564.1">
    <property type="nucleotide sequence ID" value="NZ_BAABDQ010000031.1"/>
</dbReference>
<evidence type="ECO:0000313" key="5">
    <source>
        <dbReference type="Proteomes" id="UP001500630"/>
    </source>
</evidence>
<evidence type="ECO:0000256" key="2">
    <source>
        <dbReference type="SAM" id="SignalP"/>
    </source>
</evidence>